<gene>
    <name evidence="1" type="primary">dnaX_2</name>
    <name evidence="1" type="ORF">CAGA_11030</name>
</gene>
<dbReference type="Proteomes" id="UP000297714">
    <property type="component" value="Unassembled WGS sequence"/>
</dbReference>
<proteinExistence type="predicted"/>
<dbReference type="PANTHER" id="PTHR11669:SF8">
    <property type="entry name" value="DNA POLYMERASE III SUBUNIT DELTA"/>
    <property type="match status" value="1"/>
</dbReference>
<dbReference type="GO" id="GO:0003887">
    <property type="term" value="F:DNA-directed DNA polymerase activity"/>
    <property type="evidence" value="ECO:0007669"/>
    <property type="project" value="UniProtKB-EC"/>
</dbReference>
<dbReference type="SUPFAM" id="SSF52540">
    <property type="entry name" value="P-loop containing nucleoside triphosphate hydrolases"/>
    <property type="match status" value="1"/>
</dbReference>
<keyword evidence="1" id="KW-0808">Transferase</keyword>
<name>A0A4Z0YAS4_9FIRM</name>
<dbReference type="Pfam" id="PF13177">
    <property type="entry name" value="DNA_pol3_delta2"/>
    <property type="match status" value="1"/>
</dbReference>
<accession>A0A4Z0YAS4</accession>
<keyword evidence="2" id="KW-1185">Reference proteome</keyword>
<organism evidence="1 2">
    <name type="scientific">Caproiciproducens galactitolivorans</name>
    <dbReference type="NCBI Taxonomy" id="642589"/>
    <lineage>
        <taxon>Bacteria</taxon>
        <taxon>Bacillati</taxon>
        <taxon>Bacillota</taxon>
        <taxon>Clostridia</taxon>
        <taxon>Eubacteriales</taxon>
        <taxon>Acutalibacteraceae</taxon>
        <taxon>Caproiciproducens</taxon>
    </lineage>
</organism>
<protein>
    <submittedName>
        <fullName evidence="1">DNA polymerase III subunit tau</fullName>
        <ecNumber evidence="1">2.7.7.7</ecNumber>
    </submittedName>
</protein>
<dbReference type="InterPro" id="IPR050238">
    <property type="entry name" value="DNA_Rep/Repair_Clamp_Loader"/>
</dbReference>
<keyword evidence="1" id="KW-0548">Nucleotidyltransferase</keyword>
<evidence type="ECO:0000313" key="2">
    <source>
        <dbReference type="Proteomes" id="UP000297714"/>
    </source>
</evidence>
<dbReference type="PANTHER" id="PTHR11669">
    <property type="entry name" value="REPLICATION FACTOR C / DNA POLYMERASE III GAMMA-TAU SUBUNIT"/>
    <property type="match status" value="1"/>
</dbReference>
<evidence type="ECO:0000313" key="1">
    <source>
        <dbReference type="EMBL" id="TGJ77028.1"/>
    </source>
</evidence>
<dbReference type="RefSeq" id="WP_135658599.1">
    <property type="nucleotide sequence ID" value="NZ_JAJUFJ010000006.1"/>
</dbReference>
<dbReference type="Gene3D" id="3.40.50.300">
    <property type="entry name" value="P-loop containing nucleotide triphosphate hydrolases"/>
    <property type="match status" value="1"/>
</dbReference>
<dbReference type="EC" id="2.7.7.7" evidence="1"/>
<dbReference type="EMBL" id="SRMQ01000003">
    <property type="protein sequence ID" value="TGJ77028.1"/>
    <property type="molecule type" value="Genomic_DNA"/>
</dbReference>
<dbReference type="OrthoDB" id="9810148at2"/>
<dbReference type="GO" id="GO:0006261">
    <property type="term" value="P:DNA-templated DNA replication"/>
    <property type="evidence" value="ECO:0007669"/>
    <property type="project" value="TreeGrafter"/>
</dbReference>
<reference evidence="1 2" key="1">
    <citation type="submission" date="2019-04" db="EMBL/GenBank/DDBJ databases">
        <authorList>
            <person name="Poehlein A."/>
            <person name="Bengelsdorf F.R."/>
            <person name="Duerre P."/>
            <person name="Daniel R."/>
        </authorList>
    </citation>
    <scope>NUCLEOTIDE SEQUENCE [LARGE SCALE GENOMIC DNA]</scope>
    <source>
        <strain evidence="1 2">BS-1</strain>
    </source>
</reference>
<dbReference type="AlphaFoldDB" id="A0A4Z0YAS4"/>
<sequence>MSQLNLHAVPAGEEVKHSLALLFEEGRLPHALILEGPQKERNELAAALAKACVCTDPVESPCGKCPGCIKAAAGSHPDLFTLDGDADPRAFPIDAIRSIRSDAYIRPNEANCKVYLLYGAQNMSEVSQNALLKVFEEPPESVRFLLTASSAAALLPTIRSRAQIFSLEAVREQSGVEPEYIKKLAAAVTAANETDLLFLTADLIKNKDRLRAVLSELLLLFRDAAVLRAGGSTCLSGQPEAVASLGAGFTRGKLLTLLDEVRKAQRALDRNANAALLVTALCANLRAAAGR</sequence>
<comment type="caution">
    <text evidence="1">The sequence shown here is derived from an EMBL/GenBank/DDBJ whole genome shotgun (WGS) entry which is preliminary data.</text>
</comment>
<dbReference type="InterPro" id="IPR027417">
    <property type="entry name" value="P-loop_NTPase"/>
</dbReference>